<keyword evidence="1" id="KW-1133">Transmembrane helix</keyword>
<keyword evidence="1" id="KW-0812">Transmembrane</keyword>
<keyword evidence="3" id="KW-1185">Reference proteome</keyword>
<evidence type="ECO:0000256" key="1">
    <source>
        <dbReference type="SAM" id="Phobius"/>
    </source>
</evidence>
<gene>
    <name evidence="2" type="ORF">CEXT_454831</name>
</gene>
<dbReference type="AlphaFoldDB" id="A0AAV4USY3"/>
<sequence>MFSFECCICESCVSAQLLQNAVYLMLMLLANAVVLSLFMNGYVQPLNTTSSLPPQSSKQEFQPERKSLMRVQNPSLSGAEILFVSSGRLQFAHSNVDVT</sequence>
<protein>
    <submittedName>
        <fullName evidence="2">Uncharacterized protein</fullName>
    </submittedName>
</protein>
<feature type="transmembrane region" description="Helical" evidence="1">
    <location>
        <begin position="21"/>
        <end position="43"/>
    </location>
</feature>
<reference evidence="2 3" key="1">
    <citation type="submission" date="2021-06" db="EMBL/GenBank/DDBJ databases">
        <title>Caerostris extrusa draft genome.</title>
        <authorList>
            <person name="Kono N."/>
            <person name="Arakawa K."/>
        </authorList>
    </citation>
    <scope>NUCLEOTIDE SEQUENCE [LARGE SCALE GENOMIC DNA]</scope>
</reference>
<comment type="caution">
    <text evidence="2">The sequence shown here is derived from an EMBL/GenBank/DDBJ whole genome shotgun (WGS) entry which is preliminary data.</text>
</comment>
<dbReference type="Proteomes" id="UP001054945">
    <property type="component" value="Unassembled WGS sequence"/>
</dbReference>
<proteinExistence type="predicted"/>
<evidence type="ECO:0000313" key="3">
    <source>
        <dbReference type="Proteomes" id="UP001054945"/>
    </source>
</evidence>
<organism evidence="2 3">
    <name type="scientific">Caerostris extrusa</name>
    <name type="common">Bark spider</name>
    <name type="synonym">Caerostris bankana</name>
    <dbReference type="NCBI Taxonomy" id="172846"/>
    <lineage>
        <taxon>Eukaryota</taxon>
        <taxon>Metazoa</taxon>
        <taxon>Ecdysozoa</taxon>
        <taxon>Arthropoda</taxon>
        <taxon>Chelicerata</taxon>
        <taxon>Arachnida</taxon>
        <taxon>Araneae</taxon>
        <taxon>Araneomorphae</taxon>
        <taxon>Entelegynae</taxon>
        <taxon>Araneoidea</taxon>
        <taxon>Araneidae</taxon>
        <taxon>Caerostris</taxon>
    </lineage>
</organism>
<keyword evidence="1" id="KW-0472">Membrane</keyword>
<accession>A0AAV4USY3</accession>
<evidence type="ECO:0000313" key="2">
    <source>
        <dbReference type="EMBL" id="GIY61011.1"/>
    </source>
</evidence>
<name>A0AAV4USY3_CAEEX</name>
<dbReference type="EMBL" id="BPLR01013416">
    <property type="protein sequence ID" value="GIY61011.1"/>
    <property type="molecule type" value="Genomic_DNA"/>
</dbReference>